<dbReference type="NCBIfam" id="NF005792">
    <property type="entry name" value="PRK07630.1"/>
    <property type="match status" value="1"/>
</dbReference>
<reference evidence="10 11" key="1">
    <citation type="submission" date="2016-06" db="EMBL/GenBank/DDBJ databases">
        <title>Genome sequence of Tepidimonas fonticaldi PL17.</title>
        <authorList>
            <person name="Pinnaka A.K."/>
        </authorList>
    </citation>
    <scope>NUCLEOTIDE SEQUENCE [LARGE SCALE GENOMIC DNA]</scope>
    <source>
        <strain evidence="10 11">PL17</strain>
    </source>
</reference>
<evidence type="ECO:0000313" key="10">
    <source>
        <dbReference type="EMBL" id="OBS30600.1"/>
    </source>
</evidence>
<comment type="subcellular location">
    <subcellularLocation>
        <location evidence="1 9">Cell membrane</location>
        <topology evidence="1 9">Multi-pass membrane protein</topology>
    </subcellularLocation>
</comment>
<dbReference type="GO" id="GO:0048472">
    <property type="term" value="F:threonine-phosphate decarboxylase activity"/>
    <property type="evidence" value="ECO:0007669"/>
    <property type="project" value="InterPro"/>
</dbReference>
<comment type="caution">
    <text evidence="10">The sequence shown here is derived from an EMBL/GenBank/DDBJ whole genome shotgun (WGS) entry which is preliminary data.</text>
</comment>
<evidence type="ECO:0000256" key="3">
    <source>
        <dbReference type="ARBA" id="ARBA00006263"/>
    </source>
</evidence>
<feature type="transmembrane region" description="Helical" evidence="9">
    <location>
        <begin position="48"/>
        <end position="68"/>
    </location>
</feature>
<evidence type="ECO:0000256" key="2">
    <source>
        <dbReference type="ARBA" id="ARBA00004953"/>
    </source>
</evidence>
<dbReference type="STRING" id="1101373.A9O67_06280"/>
<feature type="transmembrane region" description="Helical" evidence="9">
    <location>
        <begin position="152"/>
        <end position="172"/>
    </location>
</feature>
<dbReference type="Proteomes" id="UP000091969">
    <property type="component" value="Unassembled WGS sequence"/>
</dbReference>
<sequence length="308" mass="33750">MTFFAVLIALVLDQARRPGPQAPWLGAAGAWAAWVQRQFDAGHAVHGWLVWTVALGVPVLATALVHALLAQASGLLAFVWTVAVLYVTLGFRQFSHHFTAIRAALESGDEARARALFAQWQGGDAVEWPREELLRRVIAHAILSSHRHVFGVFVWFVVLAAFGLGPAGAVLYRLAAWLAQAWGGARRPDAPVSEPVARLAQRAWCWIDAGPARVTVLGFAVVGHFEDALERWRQQRRPWQEPSDDLLLSVAEGAIQVRLSRGVVGEEPLTADLPEPQLAHLASVVGLVWRSVVLWLLLLALALLARIF</sequence>
<evidence type="ECO:0000256" key="6">
    <source>
        <dbReference type="ARBA" id="ARBA00022692"/>
    </source>
</evidence>
<dbReference type="OrthoDB" id="8533534at2"/>
<dbReference type="GO" id="GO:0005886">
    <property type="term" value="C:plasma membrane"/>
    <property type="evidence" value="ECO:0007669"/>
    <property type="project" value="UniProtKB-SubCell"/>
</dbReference>
<evidence type="ECO:0000256" key="9">
    <source>
        <dbReference type="HAMAP-Rule" id="MF_00024"/>
    </source>
</evidence>
<feature type="transmembrane region" description="Helical" evidence="9">
    <location>
        <begin position="75"/>
        <end position="94"/>
    </location>
</feature>
<feature type="transmembrane region" description="Helical" evidence="9">
    <location>
        <begin position="287"/>
        <end position="307"/>
    </location>
</feature>
<dbReference type="Pfam" id="PF03186">
    <property type="entry name" value="CobD_Cbib"/>
    <property type="match status" value="1"/>
</dbReference>
<evidence type="ECO:0000256" key="8">
    <source>
        <dbReference type="ARBA" id="ARBA00023136"/>
    </source>
</evidence>
<evidence type="ECO:0000256" key="7">
    <source>
        <dbReference type="ARBA" id="ARBA00022989"/>
    </source>
</evidence>
<accession>A0A1A6DUY3</accession>
<comment type="pathway">
    <text evidence="2 9">Cofactor biosynthesis; adenosylcobalamin biosynthesis.</text>
</comment>
<evidence type="ECO:0000256" key="5">
    <source>
        <dbReference type="ARBA" id="ARBA00022573"/>
    </source>
</evidence>
<evidence type="ECO:0000256" key="1">
    <source>
        <dbReference type="ARBA" id="ARBA00004651"/>
    </source>
</evidence>
<keyword evidence="7 9" id="KW-1133">Transmembrane helix</keyword>
<dbReference type="RefSeq" id="WP_068609203.1">
    <property type="nucleotide sequence ID" value="NZ_LZDH01000056.1"/>
</dbReference>
<evidence type="ECO:0000313" key="11">
    <source>
        <dbReference type="Proteomes" id="UP000091969"/>
    </source>
</evidence>
<dbReference type="PANTHER" id="PTHR34308">
    <property type="entry name" value="COBALAMIN BIOSYNTHESIS PROTEIN CBIB"/>
    <property type="match status" value="1"/>
</dbReference>
<dbReference type="UniPathway" id="UPA00148"/>
<keyword evidence="8 9" id="KW-0472">Membrane</keyword>
<dbReference type="PANTHER" id="PTHR34308:SF1">
    <property type="entry name" value="COBALAMIN BIOSYNTHESIS PROTEIN CBIB"/>
    <property type="match status" value="1"/>
</dbReference>
<dbReference type="EMBL" id="LZDH01000056">
    <property type="protein sequence ID" value="OBS30600.1"/>
    <property type="molecule type" value="Genomic_DNA"/>
</dbReference>
<organism evidence="10 11">
    <name type="scientific">Tepidimonas fonticaldi</name>
    <dbReference type="NCBI Taxonomy" id="1101373"/>
    <lineage>
        <taxon>Bacteria</taxon>
        <taxon>Pseudomonadati</taxon>
        <taxon>Pseudomonadota</taxon>
        <taxon>Betaproteobacteria</taxon>
        <taxon>Burkholderiales</taxon>
        <taxon>Tepidimonas</taxon>
    </lineage>
</organism>
<dbReference type="InterPro" id="IPR004485">
    <property type="entry name" value="Cobalamin_biosynth_CobD/CbiB"/>
</dbReference>
<comment type="function">
    <text evidence="9">Converts cobyric acid to cobinamide by the addition of aminopropanol on the F carboxylic group.</text>
</comment>
<name>A0A1A6DUY3_9BURK</name>
<evidence type="ECO:0000256" key="4">
    <source>
        <dbReference type="ARBA" id="ARBA00022475"/>
    </source>
</evidence>
<protein>
    <recommendedName>
        <fullName evidence="9">Cobalamin biosynthesis protein CobD</fullName>
    </recommendedName>
</protein>
<keyword evidence="11" id="KW-1185">Reference proteome</keyword>
<proteinExistence type="inferred from homology"/>
<keyword evidence="5 9" id="KW-0169">Cobalamin biosynthesis</keyword>
<dbReference type="HAMAP" id="MF_00024">
    <property type="entry name" value="CobD_CbiB"/>
    <property type="match status" value="1"/>
</dbReference>
<gene>
    <name evidence="9" type="primary">cobD</name>
    <name evidence="10" type="ORF">A9O67_06280</name>
</gene>
<comment type="caution">
    <text evidence="9">Lacks conserved residue(s) required for the propagation of feature annotation.</text>
</comment>
<dbReference type="AlphaFoldDB" id="A0A1A6DUY3"/>
<dbReference type="GO" id="GO:0015420">
    <property type="term" value="F:ABC-type vitamin B12 transporter activity"/>
    <property type="evidence" value="ECO:0007669"/>
    <property type="project" value="UniProtKB-UniRule"/>
</dbReference>
<keyword evidence="6 9" id="KW-0812">Transmembrane</keyword>
<comment type="similarity">
    <text evidence="3 9">Belongs to the CobD/CbiB family.</text>
</comment>
<keyword evidence="4 9" id="KW-1003">Cell membrane</keyword>
<dbReference type="GO" id="GO:0009236">
    <property type="term" value="P:cobalamin biosynthetic process"/>
    <property type="evidence" value="ECO:0007669"/>
    <property type="project" value="UniProtKB-UniRule"/>
</dbReference>